<keyword evidence="2" id="KW-1185">Reference proteome</keyword>
<organism evidence="1 2">
    <name type="scientific">Araneus ventricosus</name>
    <name type="common">Orbweaver spider</name>
    <name type="synonym">Epeira ventricosa</name>
    <dbReference type="NCBI Taxonomy" id="182803"/>
    <lineage>
        <taxon>Eukaryota</taxon>
        <taxon>Metazoa</taxon>
        <taxon>Ecdysozoa</taxon>
        <taxon>Arthropoda</taxon>
        <taxon>Chelicerata</taxon>
        <taxon>Arachnida</taxon>
        <taxon>Araneae</taxon>
        <taxon>Araneomorphae</taxon>
        <taxon>Entelegynae</taxon>
        <taxon>Araneoidea</taxon>
        <taxon>Araneidae</taxon>
        <taxon>Araneus</taxon>
    </lineage>
</organism>
<evidence type="ECO:0000313" key="2">
    <source>
        <dbReference type="Proteomes" id="UP000499080"/>
    </source>
</evidence>
<dbReference type="Proteomes" id="UP000499080">
    <property type="component" value="Unassembled WGS sequence"/>
</dbReference>
<protein>
    <submittedName>
        <fullName evidence="1">Uncharacterized protein</fullName>
    </submittedName>
</protein>
<comment type="caution">
    <text evidence="1">The sequence shown here is derived from an EMBL/GenBank/DDBJ whole genome shotgun (WGS) entry which is preliminary data.</text>
</comment>
<gene>
    <name evidence="1" type="ORF">AVEN_112451_1</name>
</gene>
<accession>A0A4Y2NZS0</accession>
<sequence length="108" mass="12157">MNFPLRPEPTPEQIGKKNIYPQRRNSKQFFNTLTTTPAPAGLVGSKRARRIFGRARVKLGVWVVKRSSHKGFLGEGKRLLFMADSDELISPAGSFKCLQKELQAELSK</sequence>
<dbReference type="AlphaFoldDB" id="A0A4Y2NZS0"/>
<name>A0A4Y2NZS0_ARAVE</name>
<proteinExistence type="predicted"/>
<evidence type="ECO:0000313" key="1">
    <source>
        <dbReference type="EMBL" id="GBN44571.1"/>
    </source>
</evidence>
<reference evidence="1 2" key="1">
    <citation type="journal article" date="2019" name="Sci. Rep.">
        <title>Orb-weaving spider Araneus ventricosus genome elucidates the spidroin gene catalogue.</title>
        <authorList>
            <person name="Kono N."/>
            <person name="Nakamura H."/>
            <person name="Ohtoshi R."/>
            <person name="Moran D.A.P."/>
            <person name="Shinohara A."/>
            <person name="Yoshida Y."/>
            <person name="Fujiwara M."/>
            <person name="Mori M."/>
            <person name="Tomita M."/>
            <person name="Arakawa K."/>
        </authorList>
    </citation>
    <scope>NUCLEOTIDE SEQUENCE [LARGE SCALE GENOMIC DNA]</scope>
</reference>
<dbReference type="EMBL" id="BGPR01010156">
    <property type="protein sequence ID" value="GBN44571.1"/>
    <property type="molecule type" value="Genomic_DNA"/>
</dbReference>